<evidence type="ECO:0000313" key="3">
    <source>
        <dbReference type="Proteomes" id="UP000824469"/>
    </source>
</evidence>
<sequence length="203" mass="23831">MDSTGSQNEISKEDTRLNLMRTTVEAQDSSAKSIDDATLLRFLHARDYKVEKATQFFLKYLKWRRAFVPLGYIPESQVSNELEKKKIFIQGLDKQGRPIGVILAARHYPFDRDLEEFKRLVVYGFDKICGSMPRGQEKFIIIADLEGWGYRNSDIRGSLISIEMLQDFYPERLGKVFMIHVPYLFWALWKMIYPFIDKVTKEK</sequence>
<comment type="caution">
    <text evidence="2">The sequence shown here is derived from an EMBL/GenBank/DDBJ whole genome shotgun (WGS) entry which is preliminary data.</text>
</comment>
<dbReference type="SMART" id="SM01100">
    <property type="entry name" value="CRAL_TRIO_N"/>
    <property type="match status" value="1"/>
</dbReference>
<organism evidence="2 3">
    <name type="scientific">Taxus chinensis</name>
    <name type="common">Chinese yew</name>
    <name type="synonym">Taxus wallichiana var. chinensis</name>
    <dbReference type="NCBI Taxonomy" id="29808"/>
    <lineage>
        <taxon>Eukaryota</taxon>
        <taxon>Viridiplantae</taxon>
        <taxon>Streptophyta</taxon>
        <taxon>Embryophyta</taxon>
        <taxon>Tracheophyta</taxon>
        <taxon>Spermatophyta</taxon>
        <taxon>Pinopsida</taxon>
        <taxon>Pinidae</taxon>
        <taxon>Conifers II</taxon>
        <taxon>Cupressales</taxon>
        <taxon>Taxaceae</taxon>
        <taxon>Taxus</taxon>
    </lineage>
</organism>
<dbReference type="PANTHER" id="PTHR46277:SF3">
    <property type="entry name" value="BINDING PROTEIN, PUTATIVE-RELATED"/>
    <property type="match status" value="1"/>
</dbReference>
<dbReference type="CDD" id="cd00170">
    <property type="entry name" value="SEC14"/>
    <property type="match status" value="1"/>
</dbReference>
<dbReference type="OMA" id="CEYQIAR"/>
<keyword evidence="3" id="KW-1185">Reference proteome</keyword>
<dbReference type="InterPro" id="IPR001251">
    <property type="entry name" value="CRAL-TRIO_dom"/>
</dbReference>
<dbReference type="Proteomes" id="UP000824469">
    <property type="component" value="Unassembled WGS sequence"/>
</dbReference>
<evidence type="ECO:0000259" key="1">
    <source>
        <dbReference type="PROSITE" id="PS50191"/>
    </source>
</evidence>
<accession>A0AA38GUM4</accession>
<dbReference type="AlphaFoldDB" id="A0AA38GUM4"/>
<dbReference type="PANTHER" id="PTHR46277">
    <property type="entry name" value="OS03G0850700 PROTEIN"/>
    <property type="match status" value="1"/>
</dbReference>
<dbReference type="SMART" id="SM00516">
    <property type="entry name" value="SEC14"/>
    <property type="match status" value="1"/>
</dbReference>
<feature type="non-terminal residue" evidence="2">
    <location>
        <position position="203"/>
    </location>
</feature>
<evidence type="ECO:0000313" key="2">
    <source>
        <dbReference type="EMBL" id="KAH9329172.1"/>
    </source>
</evidence>
<feature type="domain" description="CRAL-TRIO" evidence="1">
    <location>
        <begin position="75"/>
        <end position="203"/>
    </location>
</feature>
<dbReference type="Pfam" id="PF00650">
    <property type="entry name" value="CRAL_TRIO"/>
    <property type="match status" value="1"/>
</dbReference>
<dbReference type="InterPro" id="IPR011074">
    <property type="entry name" value="CRAL/TRIO_N_dom"/>
</dbReference>
<dbReference type="InterPro" id="IPR036865">
    <property type="entry name" value="CRAL-TRIO_dom_sf"/>
</dbReference>
<dbReference type="PROSITE" id="PS50191">
    <property type="entry name" value="CRAL_TRIO"/>
    <property type="match status" value="1"/>
</dbReference>
<dbReference type="Gene3D" id="3.40.525.10">
    <property type="entry name" value="CRAL-TRIO lipid binding domain"/>
    <property type="match status" value="1"/>
</dbReference>
<name>A0AA38GUM4_TAXCH</name>
<gene>
    <name evidence="2" type="ORF">KI387_001280</name>
</gene>
<dbReference type="SUPFAM" id="SSF52087">
    <property type="entry name" value="CRAL/TRIO domain"/>
    <property type="match status" value="1"/>
</dbReference>
<protein>
    <recommendedName>
        <fullName evidence="1">CRAL-TRIO domain-containing protein</fullName>
    </recommendedName>
</protein>
<reference evidence="2 3" key="1">
    <citation type="journal article" date="2021" name="Nat. Plants">
        <title>The Taxus genome provides insights into paclitaxel biosynthesis.</title>
        <authorList>
            <person name="Xiong X."/>
            <person name="Gou J."/>
            <person name="Liao Q."/>
            <person name="Li Y."/>
            <person name="Zhou Q."/>
            <person name="Bi G."/>
            <person name="Li C."/>
            <person name="Du R."/>
            <person name="Wang X."/>
            <person name="Sun T."/>
            <person name="Guo L."/>
            <person name="Liang H."/>
            <person name="Lu P."/>
            <person name="Wu Y."/>
            <person name="Zhang Z."/>
            <person name="Ro D.K."/>
            <person name="Shang Y."/>
            <person name="Huang S."/>
            <person name="Yan J."/>
        </authorList>
    </citation>
    <scope>NUCLEOTIDE SEQUENCE [LARGE SCALE GENOMIC DNA]</scope>
    <source>
        <strain evidence="2">Ta-2019</strain>
    </source>
</reference>
<dbReference type="Pfam" id="PF03765">
    <property type="entry name" value="CRAL_TRIO_N"/>
    <property type="match status" value="1"/>
</dbReference>
<dbReference type="InterPro" id="IPR036273">
    <property type="entry name" value="CRAL/TRIO_N_dom_sf"/>
</dbReference>
<dbReference type="SUPFAM" id="SSF46938">
    <property type="entry name" value="CRAL/TRIO N-terminal domain"/>
    <property type="match status" value="1"/>
</dbReference>
<dbReference type="EMBL" id="JAHRHJ020000001">
    <property type="protein sequence ID" value="KAH9329172.1"/>
    <property type="molecule type" value="Genomic_DNA"/>
</dbReference>
<proteinExistence type="predicted"/>